<accession>A0AAV9PWZ3</accession>
<dbReference type="EC" id="1.8.3.2" evidence="6"/>
<evidence type="ECO:0000256" key="3">
    <source>
        <dbReference type="ARBA" id="ARBA00022827"/>
    </source>
</evidence>
<evidence type="ECO:0000256" key="6">
    <source>
        <dbReference type="RuleBase" id="RU371123"/>
    </source>
</evidence>
<dbReference type="Proteomes" id="UP001345827">
    <property type="component" value="Unassembled WGS sequence"/>
</dbReference>
<evidence type="ECO:0000313" key="10">
    <source>
        <dbReference type="Proteomes" id="UP001345827"/>
    </source>
</evidence>
<keyword evidence="10" id="KW-1185">Reference proteome</keyword>
<dbReference type="PANTHER" id="PTHR12645">
    <property type="entry name" value="ALR/ERV"/>
    <property type="match status" value="1"/>
</dbReference>
<dbReference type="GO" id="GO:0005739">
    <property type="term" value="C:mitochondrion"/>
    <property type="evidence" value="ECO:0007669"/>
    <property type="project" value="TreeGrafter"/>
</dbReference>
<dbReference type="AlphaFoldDB" id="A0AAV9PWZ3"/>
<evidence type="ECO:0000256" key="2">
    <source>
        <dbReference type="ARBA" id="ARBA00022630"/>
    </source>
</evidence>
<dbReference type="PANTHER" id="PTHR12645:SF1">
    <property type="entry name" value="FAD-LINKED SULFHYDRYL OXIDASE ERV2"/>
    <property type="match status" value="1"/>
</dbReference>
<reference evidence="9 10" key="1">
    <citation type="submission" date="2023-06" db="EMBL/GenBank/DDBJ databases">
        <title>Black Yeasts Isolated from many extreme environments.</title>
        <authorList>
            <person name="Coleine C."/>
            <person name="Stajich J.E."/>
            <person name="Selbmann L."/>
        </authorList>
    </citation>
    <scope>NUCLEOTIDE SEQUENCE [LARGE SCALE GENOMIC DNA]</scope>
    <source>
        <strain evidence="9 10">CCFEE 5887</strain>
    </source>
</reference>
<evidence type="ECO:0000256" key="4">
    <source>
        <dbReference type="ARBA" id="ARBA00023002"/>
    </source>
</evidence>
<keyword evidence="6" id="KW-0472">Membrane</keyword>
<organism evidence="9 10">
    <name type="scientific">Vermiconidia calcicola</name>
    <dbReference type="NCBI Taxonomy" id="1690605"/>
    <lineage>
        <taxon>Eukaryota</taxon>
        <taxon>Fungi</taxon>
        <taxon>Dikarya</taxon>
        <taxon>Ascomycota</taxon>
        <taxon>Pezizomycotina</taxon>
        <taxon>Dothideomycetes</taxon>
        <taxon>Dothideomycetidae</taxon>
        <taxon>Mycosphaerellales</taxon>
        <taxon>Extremaceae</taxon>
        <taxon>Vermiconidia</taxon>
    </lineage>
</organism>
<evidence type="ECO:0000259" key="8">
    <source>
        <dbReference type="PROSITE" id="PS51324"/>
    </source>
</evidence>
<comment type="catalytic activity">
    <reaction evidence="6">
        <text>2 R'C(R)SH + O2 = R'C(R)S-S(R)CR' + H2O2</text>
        <dbReference type="Rhea" id="RHEA:17357"/>
        <dbReference type="ChEBI" id="CHEBI:15379"/>
        <dbReference type="ChEBI" id="CHEBI:16240"/>
        <dbReference type="ChEBI" id="CHEBI:16520"/>
        <dbReference type="ChEBI" id="CHEBI:17412"/>
        <dbReference type="EC" id="1.8.3.2"/>
    </reaction>
</comment>
<feature type="transmembrane region" description="Helical" evidence="6">
    <location>
        <begin position="108"/>
        <end position="127"/>
    </location>
</feature>
<dbReference type="InterPro" id="IPR036774">
    <property type="entry name" value="ERV/ALR_sulphydryl_oxid_sf"/>
</dbReference>
<proteinExistence type="predicted"/>
<dbReference type="SUPFAM" id="SSF69000">
    <property type="entry name" value="FAD-dependent thiol oxidase"/>
    <property type="match status" value="1"/>
</dbReference>
<dbReference type="GO" id="GO:0050660">
    <property type="term" value="F:flavin adenine dinucleotide binding"/>
    <property type="evidence" value="ECO:0007669"/>
    <property type="project" value="TreeGrafter"/>
</dbReference>
<comment type="caution">
    <text evidence="9">The sequence shown here is derived from an EMBL/GenBank/DDBJ whole genome shotgun (WGS) entry which is preliminary data.</text>
</comment>
<keyword evidence="6" id="KW-1133">Transmembrane helix</keyword>
<dbReference type="PROSITE" id="PS51324">
    <property type="entry name" value="ERV_ALR"/>
    <property type="match status" value="1"/>
</dbReference>
<feature type="domain" description="ERV/ALR sulfhydryl oxidase" evidence="8">
    <location>
        <begin position="173"/>
        <end position="273"/>
    </location>
</feature>
<gene>
    <name evidence="9" type="ORF">LTR25_008973</name>
</gene>
<sequence>MFTKFVVQLTVSSSKRCYTVAARRGNVSKLPIRLYSSAPSGHINLKDGVDSTNRAAEINEPSHDSCIDAGISHLSLIAPLSTYAYVPDTFPAPIEPHTLVMPRGPPPILILISAVALFVWYVVWTAGPPRDMSAFSYSDKIQDKIKSKFPQQTVPAVETEVVHGEHVMGKLGNETLKAELGRAAWKVLHTTMARFPDKPTDDEQDALKNYLFLFARLYPCGECAEHFQAILKKYPPQTSSRSSAAAWTCFVHNLVNESKGKPIFDCANIGDFYDCGCADDEKEAISAAGAKSSAIAQGKPASHEAVEIEVEGPTRGG</sequence>
<protein>
    <recommendedName>
        <fullName evidence="6">Sulfhydryl oxidase</fullName>
        <ecNumber evidence="6">1.8.3.2</ecNumber>
    </recommendedName>
</protein>
<comment type="cofactor">
    <cofactor evidence="1 6">
        <name>FAD</name>
        <dbReference type="ChEBI" id="CHEBI:57692"/>
    </cofactor>
</comment>
<keyword evidence="2 6" id="KW-0285">Flavoprotein</keyword>
<dbReference type="Gene3D" id="1.20.120.310">
    <property type="entry name" value="ERV/ALR sulfhydryl oxidase domain"/>
    <property type="match status" value="1"/>
</dbReference>
<evidence type="ECO:0000256" key="1">
    <source>
        <dbReference type="ARBA" id="ARBA00001974"/>
    </source>
</evidence>
<dbReference type="InterPro" id="IPR017905">
    <property type="entry name" value="ERV/ALR_sulphydryl_oxidase"/>
</dbReference>
<dbReference type="GO" id="GO:0016971">
    <property type="term" value="F:flavin-dependent sulfhydryl oxidase activity"/>
    <property type="evidence" value="ECO:0007669"/>
    <property type="project" value="InterPro"/>
</dbReference>
<keyword evidence="6" id="KW-0812">Transmembrane</keyword>
<keyword evidence="3 6" id="KW-0274">FAD</keyword>
<dbReference type="InterPro" id="IPR039799">
    <property type="entry name" value="ALR/ERV"/>
</dbReference>
<evidence type="ECO:0000313" key="9">
    <source>
        <dbReference type="EMBL" id="KAK5530395.1"/>
    </source>
</evidence>
<evidence type="ECO:0000256" key="5">
    <source>
        <dbReference type="ARBA" id="ARBA00023157"/>
    </source>
</evidence>
<evidence type="ECO:0000256" key="7">
    <source>
        <dbReference type="SAM" id="MobiDB-lite"/>
    </source>
</evidence>
<dbReference type="EMBL" id="JAXLQG010000019">
    <property type="protein sequence ID" value="KAK5530395.1"/>
    <property type="molecule type" value="Genomic_DNA"/>
</dbReference>
<name>A0AAV9PWZ3_9PEZI</name>
<keyword evidence="4 6" id="KW-0560">Oxidoreductase</keyword>
<keyword evidence="5" id="KW-1015">Disulfide bond</keyword>
<dbReference type="FunFam" id="1.20.120.310:FF:000002">
    <property type="entry name" value="Sulfhydryl oxidase"/>
    <property type="match status" value="1"/>
</dbReference>
<feature type="region of interest" description="Disordered" evidence="7">
    <location>
        <begin position="294"/>
        <end position="317"/>
    </location>
</feature>
<dbReference type="Pfam" id="PF04777">
    <property type="entry name" value="Evr1_Alr"/>
    <property type="match status" value="1"/>
</dbReference>